<accession>A0A4U5M285</accession>
<proteinExistence type="predicted"/>
<dbReference type="AlphaFoldDB" id="A0A4U5M285"/>
<dbReference type="EMBL" id="AZBU02000010">
    <property type="protein sequence ID" value="TKR62828.1"/>
    <property type="molecule type" value="Genomic_DNA"/>
</dbReference>
<reference evidence="1 2" key="2">
    <citation type="journal article" date="2019" name="G3 (Bethesda)">
        <title>Hybrid Assembly of the Genome of the Entomopathogenic Nematode Steinernema carpocapsae Identifies the X-Chromosome.</title>
        <authorList>
            <person name="Serra L."/>
            <person name="Macchietto M."/>
            <person name="Macias-Munoz A."/>
            <person name="McGill C.J."/>
            <person name="Rodriguez I.M."/>
            <person name="Rodriguez B."/>
            <person name="Murad R."/>
            <person name="Mortazavi A."/>
        </authorList>
    </citation>
    <scope>NUCLEOTIDE SEQUENCE [LARGE SCALE GENOMIC DNA]</scope>
    <source>
        <strain evidence="1 2">ALL</strain>
    </source>
</reference>
<organism evidence="1 2">
    <name type="scientific">Steinernema carpocapsae</name>
    <name type="common">Entomopathogenic nematode</name>
    <dbReference type="NCBI Taxonomy" id="34508"/>
    <lineage>
        <taxon>Eukaryota</taxon>
        <taxon>Metazoa</taxon>
        <taxon>Ecdysozoa</taxon>
        <taxon>Nematoda</taxon>
        <taxon>Chromadorea</taxon>
        <taxon>Rhabditida</taxon>
        <taxon>Tylenchina</taxon>
        <taxon>Panagrolaimomorpha</taxon>
        <taxon>Strongyloidoidea</taxon>
        <taxon>Steinernematidae</taxon>
        <taxon>Steinernema</taxon>
    </lineage>
</organism>
<evidence type="ECO:0000313" key="2">
    <source>
        <dbReference type="Proteomes" id="UP000298663"/>
    </source>
</evidence>
<keyword evidence="2" id="KW-1185">Reference proteome</keyword>
<sequence>MDDLPFEFLQNVCRISNSAYAFCHLQGDYSHIGHRALANQLSMTVKFRCLKDPDRVQYSVLLEGYLKSQAVKAECPRSAVEKLLENSWSLGKKSVFTRLTVEVYSKEPEKMETCSWDDHLLSAVLASFKHFPQVDFKNFTCNGTKIHKKLVDLKVVCQGRLEMEGSKSLEFLQFQLGSGQIHDFAICHKFVSQCDQNFRAILRALFSSKVVTRLQIPHIEELNKWMPIIMEEWATHGGYDFELPQKTILVGFPFHIDRYTLRKDTKCTIKKLSSVEGLEDMLMATHPWNHTRSICWTYGTGRTSELVFC</sequence>
<evidence type="ECO:0000313" key="1">
    <source>
        <dbReference type="EMBL" id="TKR62828.1"/>
    </source>
</evidence>
<reference evidence="1 2" key="1">
    <citation type="journal article" date="2015" name="Genome Biol.">
        <title>Comparative genomics of Steinernema reveals deeply conserved gene regulatory networks.</title>
        <authorList>
            <person name="Dillman A.R."/>
            <person name="Macchietto M."/>
            <person name="Porter C.F."/>
            <person name="Rogers A."/>
            <person name="Williams B."/>
            <person name="Antoshechkin I."/>
            <person name="Lee M.M."/>
            <person name="Goodwin Z."/>
            <person name="Lu X."/>
            <person name="Lewis E.E."/>
            <person name="Goodrich-Blair H."/>
            <person name="Stock S.P."/>
            <person name="Adams B.J."/>
            <person name="Sternberg P.W."/>
            <person name="Mortazavi A."/>
        </authorList>
    </citation>
    <scope>NUCLEOTIDE SEQUENCE [LARGE SCALE GENOMIC DNA]</scope>
    <source>
        <strain evidence="1 2">ALL</strain>
    </source>
</reference>
<comment type="caution">
    <text evidence="1">The sequence shown here is derived from an EMBL/GenBank/DDBJ whole genome shotgun (WGS) entry which is preliminary data.</text>
</comment>
<dbReference type="Proteomes" id="UP000298663">
    <property type="component" value="Unassembled WGS sequence"/>
</dbReference>
<name>A0A4U5M285_STECR</name>
<gene>
    <name evidence="1" type="ORF">L596_026740</name>
</gene>
<protein>
    <submittedName>
        <fullName evidence="1">Uncharacterized protein</fullName>
    </submittedName>
</protein>